<feature type="compositionally biased region" description="Polar residues" evidence="1">
    <location>
        <begin position="212"/>
        <end position="228"/>
    </location>
</feature>
<feature type="compositionally biased region" description="Polar residues" evidence="1">
    <location>
        <begin position="75"/>
        <end position="89"/>
    </location>
</feature>
<feature type="region of interest" description="Disordered" evidence="1">
    <location>
        <begin position="75"/>
        <end position="113"/>
    </location>
</feature>
<keyword evidence="3" id="KW-1185">Reference proteome</keyword>
<feature type="compositionally biased region" description="Polar residues" evidence="1">
    <location>
        <begin position="146"/>
        <end position="163"/>
    </location>
</feature>
<dbReference type="EMBL" id="JBJJXI010000029">
    <property type="protein sequence ID" value="KAL3403691.1"/>
    <property type="molecule type" value="Genomic_DNA"/>
</dbReference>
<accession>A0ABD2XGA4</accession>
<reference evidence="2 3" key="1">
    <citation type="journal article" date="2024" name="bioRxiv">
        <title>A reference genome for Trichogramma kaykai: A tiny desert-dwelling parasitoid wasp with competing sex-ratio distorters.</title>
        <authorList>
            <person name="Culotta J."/>
            <person name="Lindsey A.R."/>
        </authorList>
    </citation>
    <scope>NUCLEOTIDE SEQUENCE [LARGE SCALE GENOMIC DNA]</scope>
    <source>
        <strain evidence="2 3">KSX58</strain>
    </source>
</reference>
<sequence length="252" mass="26741">MSRLYIKYLQSAPTPVAKKGVPKKSVKAGDDIFFFPGERLQTKSINNDTPKERSLDGPTARAKLKIQVENCCSNSSEAETSLSPQSESSIEAPVPPPPLQKTKMSGNVKKKPPSKFTWCGSCKQGSSNQISKNAATAAAGVVLTAKRTSSTSPLKKPNSTLQLTKEENNKNSNLSLAKYSPCASRLAASSKILSSETLNTGCCESPLHAQSKKASSGGLNDKVSSPTCNKLAEPDLTRPASRASTGSRSPQR</sequence>
<dbReference type="AlphaFoldDB" id="A0ABD2XGA4"/>
<evidence type="ECO:0000313" key="3">
    <source>
        <dbReference type="Proteomes" id="UP001627154"/>
    </source>
</evidence>
<proteinExistence type="predicted"/>
<protein>
    <submittedName>
        <fullName evidence="2">Uncharacterized protein</fullName>
    </submittedName>
</protein>
<evidence type="ECO:0000313" key="2">
    <source>
        <dbReference type="EMBL" id="KAL3403691.1"/>
    </source>
</evidence>
<evidence type="ECO:0000256" key="1">
    <source>
        <dbReference type="SAM" id="MobiDB-lite"/>
    </source>
</evidence>
<name>A0ABD2XGA4_9HYME</name>
<feature type="region of interest" description="Disordered" evidence="1">
    <location>
        <begin position="208"/>
        <end position="252"/>
    </location>
</feature>
<gene>
    <name evidence="2" type="ORF">TKK_003624</name>
</gene>
<dbReference type="Proteomes" id="UP001627154">
    <property type="component" value="Unassembled WGS sequence"/>
</dbReference>
<organism evidence="2 3">
    <name type="scientific">Trichogramma kaykai</name>
    <dbReference type="NCBI Taxonomy" id="54128"/>
    <lineage>
        <taxon>Eukaryota</taxon>
        <taxon>Metazoa</taxon>
        <taxon>Ecdysozoa</taxon>
        <taxon>Arthropoda</taxon>
        <taxon>Hexapoda</taxon>
        <taxon>Insecta</taxon>
        <taxon>Pterygota</taxon>
        <taxon>Neoptera</taxon>
        <taxon>Endopterygota</taxon>
        <taxon>Hymenoptera</taxon>
        <taxon>Apocrita</taxon>
        <taxon>Proctotrupomorpha</taxon>
        <taxon>Chalcidoidea</taxon>
        <taxon>Trichogrammatidae</taxon>
        <taxon>Trichogramma</taxon>
    </lineage>
</organism>
<comment type="caution">
    <text evidence="2">The sequence shown here is derived from an EMBL/GenBank/DDBJ whole genome shotgun (WGS) entry which is preliminary data.</text>
</comment>
<feature type="region of interest" description="Disordered" evidence="1">
    <location>
        <begin position="145"/>
        <end position="174"/>
    </location>
</feature>
<feature type="compositionally biased region" description="Polar residues" evidence="1">
    <location>
        <begin position="242"/>
        <end position="252"/>
    </location>
</feature>